<evidence type="ECO:0000256" key="1">
    <source>
        <dbReference type="SAM" id="MobiDB-lite"/>
    </source>
</evidence>
<accession>A0AAD3SXV3</accession>
<comment type="caution">
    <text evidence="2">The sequence shown here is derived from an EMBL/GenBank/DDBJ whole genome shotgun (WGS) entry which is preliminary data.</text>
</comment>
<gene>
    <name evidence="2" type="ORF">Nepgr_020565</name>
</gene>
<protein>
    <submittedName>
        <fullName evidence="2">Uncharacterized protein</fullName>
    </submittedName>
</protein>
<dbReference type="Proteomes" id="UP001279734">
    <property type="component" value="Unassembled WGS sequence"/>
</dbReference>
<evidence type="ECO:0000313" key="2">
    <source>
        <dbReference type="EMBL" id="GMH18724.1"/>
    </source>
</evidence>
<keyword evidence="3" id="KW-1185">Reference proteome</keyword>
<feature type="region of interest" description="Disordered" evidence="1">
    <location>
        <begin position="1"/>
        <end position="21"/>
    </location>
</feature>
<evidence type="ECO:0000313" key="3">
    <source>
        <dbReference type="Proteomes" id="UP001279734"/>
    </source>
</evidence>
<name>A0AAD3SXV3_NEPGR</name>
<dbReference type="EMBL" id="BSYO01000019">
    <property type="protein sequence ID" value="GMH18724.1"/>
    <property type="molecule type" value="Genomic_DNA"/>
</dbReference>
<dbReference type="AlphaFoldDB" id="A0AAD3SXV3"/>
<organism evidence="2 3">
    <name type="scientific">Nepenthes gracilis</name>
    <name type="common">Slender pitcher plant</name>
    <dbReference type="NCBI Taxonomy" id="150966"/>
    <lineage>
        <taxon>Eukaryota</taxon>
        <taxon>Viridiplantae</taxon>
        <taxon>Streptophyta</taxon>
        <taxon>Embryophyta</taxon>
        <taxon>Tracheophyta</taxon>
        <taxon>Spermatophyta</taxon>
        <taxon>Magnoliopsida</taxon>
        <taxon>eudicotyledons</taxon>
        <taxon>Gunneridae</taxon>
        <taxon>Pentapetalae</taxon>
        <taxon>Caryophyllales</taxon>
        <taxon>Nepenthaceae</taxon>
        <taxon>Nepenthes</taxon>
    </lineage>
</organism>
<proteinExistence type="predicted"/>
<sequence>MNEGTRSGFAASGEPPGPFVEASKEPEIVGVVSVPEASGPIELVLEEPLVCLVDVGKDATMTGIVEASQLETLVSNLVASSFHPNLGGYQSK</sequence>
<reference evidence="2" key="1">
    <citation type="submission" date="2023-05" db="EMBL/GenBank/DDBJ databases">
        <title>Nepenthes gracilis genome sequencing.</title>
        <authorList>
            <person name="Fukushima K."/>
        </authorList>
    </citation>
    <scope>NUCLEOTIDE SEQUENCE</scope>
    <source>
        <strain evidence="2">SING2019-196</strain>
    </source>
</reference>